<dbReference type="RefSeq" id="WP_209895059.1">
    <property type="nucleotide sequence ID" value="NZ_BAAAJV010000008.1"/>
</dbReference>
<keyword evidence="7" id="KW-0472">Membrane</keyword>
<evidence type="ECO:0000256" key="1">
    <source>
        <dbReference type="ARBA" id="ARBA00004202"/>
    </source>
</evidence>
<dbReference type="InterPro" id="IPR003593">
    <property type="entry name" value="AAA+_ATPase"/>
</dbReference>
<protein>
    <submittedName>
        <fullName evidence="10">Peptide/nickel transport system ATP-binding protein</fullName>
    </submittedName>
</protein>
<dbReference type="GO" id="GO:0005524">
    <property type="term" value="F:ATP binding"/>
    <property type="evidence" value="ECO:0007669"/>
    <property type="project" value="UniProtKB-KW"/>
</dbReference>
<dbReference type="PROSITE" id="PS00211">
    <property type="entry name" value="ABC_TRANSPORTER_1"/>
    <property type="match status" value="2"/>
</dbReference>
<dbReference type="NCBIfam" id="NF007739">
    <property type="entry name" value="PRK10419.1"/>
    <property type="match status" value="2"/>
</dbReference>
<dbReference type="EMBL" id="JAGIOC010000001">
    <property type="protein sequence ID" value="MBP2410843.1"/>
    <property type="molecule type" value="Genomic_DNA"/>
</dbReference>
<feature type="region of interest" description="Disordered" evidence="8">
    <location>
        <begin position="1"/>
        <end position="29"/>
    </location>
</feature>
<dbReference type="CDD" id="cd03257">
    <property type="entry name" value="ABC_NikE_OppD_transporters"/>
    <property type="match status" value="2"/>
</dbReference>
<comment type="subcellular location">
    <subcellularLocation>
        <location evidence="1">Cell membrane</location>
        <topology evidence="1">Peripheral membrane protein</topology>
    </subcellularLocation>
</comment>
<reference evidence="10 11" key="1">
    <citation type="submission" date="2021-03" db="EMBL/GenBank/DDBJ databases">
        <title>Sequencing the genomes of 1000 actinobacteria strains.</title>
        <authorList>
            <person name="Klenk H.-P."/>
        </authorList>
    </citation>
    <scope>NUCLEOTIDE SEQUENCE [LARGE SCALE GENOMIC DNA]</scope>
    <source>
        <strain evidence="10 11">DSM 14564</strain>
    </source>
</reference>
<dbReference type="InterPro" id="IPR050388">
    <property type="entry name" value="ABC_Ni/Peptide_Import"/>
</dbReference>
<keyword evidence="5" id="KW-0547">Nucleotide-binding</keyword>
<dbReference type="SMART" id="SM00382">
    <property type="entry name" value="AAA"/>
    <property type="match status" value="2"/>
</dbReference>
<feature type="compositionally biased region" description="Basic and acidic residues" evidence="8">
    <location>
        <begin position="10"/>
        <end position="21"/>
    </location>
</feature>
<evidence type="ECO:0000256" key="5">
    <source>
        <dbReference type="ARBA" id="ARBA00022741"/>
    </source>
</evidence>
<evidence type="ECO:0000256" key="4">
    <source>
        <dbReference type="ARBA" id="ARBA00022475"/>
    </source>
</evidence>
<dbReference type="Gene3D" id="3.40.50.300">
    <property type="entry name" value="P-loop containing nucleotide triphosphate hydrolases"/>
    <property type="match status" value="2"/>
</dbReference>
<dbReference type="Proteomes" id="UP000698222">
    <property type="component" value="Unassembled WGS sequence"/>
</dbReference>
<name>A0ABS4YPY1_9MICO</name>
<feature type="domain" description="ABC transporter" evidence="9">
    <location>
        <begin position="380"/>
        <end position="629"/>
    </location>
</feature>
<keyword evidence="4" id="KW-1003">Cell membrane</keyword>
<dbReference type="InterPro" id="IPR003439">
    <property type="entry name" value="ABC_transporter-like_ATP-bd"/>
</dbReference>
<proteinExistence type="inferred from homology"/>
<dbReference type="PANTHER" id="PTHR43297:SF2">
    <property type="entry name" value="DIPEPTIDE TRANSPORT ATP-BINDING PROTEIN DPPD"/>
    <property type="match status" value="1"/>
</dbReference>
<comment type="similarity">
    <text evidence="2">Belongs to the ABC transporter superfamily.</text>
</comment>
<dbReference type="PANTHER" id="PTHR43297">
    <property type="entry name" value="OLIGOPEPTIDE TRANSPORT ATP-BINDING PROTEIN APPD"/>
    <property type="match status" value="1"/>
</dbReference>
<evidence type="ECO:0000256" key="3">
    <source>
        <dbReference type="ARBA" id="ARBA00022448"/>
    </source>
</evidence>
<evidence type="ECO:0000256" key="8">
    <source>
        <dbReference type="SAM" id="MobiDB-lite"/>
    </source>
</evidence>
<dbReference type="Pfam" id="PF00005">
    <property type="entry name" value="ABC_tran"/>
    <property type="match status" value="2"/>
</dbReference>
<evidence type="ECO:0000256" key="2">
    <source>
        <dbReference type="ARBA" id="ARBA00005417"/>
    </source>
</evidence>
<keyword evidence="3" id="KW-0813">Transport</keyword>
<gene>
    <name evidence="10" type="ORF">JOF44_003746</name>
</gene>
<dbReference type="InterPro" id="IPR013563">
    <property type="entry name" value="Oligopep_ABC_C"/>
</dbReference>
<feature type="domain" description="ABC transporter" evidence="9">
    <location>
        <begin position="64"/>
        <end position="312"/>
    </location>
</feature>
<evidence type="ECO:0000313" key="11">
    <source>
        <dbReference type="Proteomes" id="UP000698222"/>
    </source>
</evidence>
<feature type="compositionally biased region" description="Basic and acidic residues" evidence="8">
    <location>
        <begin position="354"/>
        <end position="367"/>
    </location>
</feature>
<evidence type="ECO:0000256" key="7">
    <source>
        <dbReference type="ARBA" id="ARBA00023136"/>
    </source>
</evidence>
<organism evidence="10 11">
    <name type="scientific">Brachybacterium fresconis</name>
    <dbReference type="NCBI Taxonomy" id="173363"/>
    <lineage>
        <taxon>Bacteria</taxon>
        <taxon>Bacillati</taxon>
        <taxon>Actinomycetota</taxon>
        <taxon>Actinomycetes</taxon>
        <taxon>Micrococcales</taxon>
        <taxon>Dermabacteraceae</taxon>
        <taxon>Brachybacterium</taxon>
    </lineage>
</organism>
<dbReference type="SUPFAM" id="SSF52540">
    <property type="entry name" value="P-loop containing nucleoside triphosphate hydrolases"/>
    <property type="match status" value="2"/>
</dbReference>
<dbReference type="Pfam" id="PF08352">
    <property type="entry name" value="oligo_HPY"/>
    <property type="match status" value="2"/>
</dbReference>
<evidence type="ECO:0000259" key="9">
    <source>
        <dbReference type="PROSITE" id="PS50893"/>
    </source>
</evidence>
<feature type="compositionally biased region" description="Basic and acidic residues" evidence="8">
    <location>
        <begin position="328"/>
        <end position="342"/>
    </location>
</feature>
<evidence type="ECO:0000256" key="6">
    <source>
        <dbReference type="ARBA" id="ARBA00022840"/>
    </source>
</evidence>
<dbReference type="InterPro" id="IPR017871">
    <property type="entry name" value="ABC_transporter-like_CS"/>
</dbReference>
<sequence>MSYDPNFPHTDGEPVDEHRTSPVEPQTADDEAAAEVDLDTIHPAEGGAAGAVHEWAQDRPLLEISDLDITFTTSGGDVPAVRGANLTVYAGQTVAIVGESGSGKTTTAMAVAGLLASNGRVSSGSISFQDEDVSKASGKRIRQLRGDEIGMVPQDPMSNLNPLWKIGFQIKEALTANKVAKGKEADRRVVELLEEAGLPDAERRAKQYPHEFSGGMRQRALIAMGLAARPSLLIADEPTSALDVTVQRQILDHLDTLTGQLGVAVLLITHDLGLAAERAQHVVVMYRGRVVESGPALEILQNPQHPYTRRLISAAPSLASQRLISGSDRAEVRERTPRREDGGAPAEQAAPGEHGAREQGAPEHEAPEFGYGDVDPDLMIQVQDLSKVFDIRGSVPWKSTPFTAVDSVSFDLERGTTTAIVGESGSGKSTVAQMVLKLLEPTSGRVLFEGKDITTYQGAELKQLRRRLQPVFQNPYGSIDPTYSIFRTIEEPLRLHGVTKHSEREARVRQLLDQVSLPAATMQRYPNELSGGQRQRVAVARALALRPDVLVLDEAVSALDVLVQDQVLKLLGDLQDELDLSYIFITHDLAVVRQIADDVMVMEHGKVVEHARTEQVFTDPQQEYTRRLLEAIPGRGITLGAGG</sequence>
<accession>A0ABS4YPY1</accession>
<comment type="caution">
    <text evidence="10">The sequence shown here is derived from an EMBL/GenBank/DDBJ whole genome shotgun (WGS) entry which is preliminary data.</text>
</comment>
<dbReference type="InterPro" id="IPR027417">
    <property type="entry name" value="P-loop_NTPase"/>
</dbReference>
<dbReference type="NCBIfam" id="NF008453">
    <property type="entry name" value="PRK11308.1"/>
    <property type="match status" value="2"/>
</dbReference>
<feature type="compositionally biased region" description="Low complexity" evidence="8">
    <location>
        <begin position="343"/>
        <end position="353"/>
    </location>
</feature>
<evidence type="ECO:0000313" key="10">
    <source>
        <dbReference type="EMBL" id="MBP2410843.1"/>
    </source>
</evidence>
<dbReference type="PROSITE" id="PS50893">
    <property type="entry name" value="ABC_TRANSPORTER_2"/>
    <property type="match status" value="2"/>
</dbReference>
<feature type="region of interest" description="Disordered" evidence="8">
    <location>
        <begin position="323"/>
        <end position="373"/>
    </location>
</feature>
<keyword evidence="6 10" id="KW-0067">ATP-binding</keyword>
<keyword evidence="11" id="KW-1185">Reference proteome</keyword>